<dbReference type="PANTHER" id="PTHR30592">
    <property type="entry name" value="FORMATE DEHYDROGENASE"/>
    <property type="match status" value="1"/>
</dbReference>
<dbReference type="PIRSF" id="PIRSF015626">
    <property type="entry name" value="FdhD"/>
    <property type="match status" value="1"/>
</dbReference>
<gene>
    <name evidence="3 4" type="primary">fdhD</name>
    <name evidence="4" type="ORF">E4U03_08765</name>
</gene>
<dbReference type="AlphaFoldDB" id="A0A4Y9F219"/>
<feature type="active site" description="Cysteine persulfide intermediate" evidence="3">
    <location>
        <position position="133"/>
    </location>
</feature>
<dbReference type="NCBIfam" id="NF001943">
    <property type="entry name" value="PRK00724.1-2"/>
    <property type="match status" value="1"/>
</dbReference>
<reference evidence="4 5" key="1">
    <citation type="submission" date="2019-03" db="EMBL/GenBank/DDBJ databases">
        <title>Diversity of the mouse oral microbiome.</title>
        <authorList>
            <person name="Joseph S."/>
            <person name="Aduse-Opoku J."/>
            <person name="Curtis M."/>
            <person name="Wade W."/>
            <person name="Hashim A."/>
        </authorList>
    </citation>
    <scope>NUCLEOTIDE SEQUENCE [LARGE SCALE GENOMIC DNA]</scope>
    <source>
        <strain evidence="5">irhom_31</strain>
    </source>
</reference>
<comment type="similarity">
    <text evidence="3">Belongs to the FdhD family.</text>
</comment>
<evidence type="ECO:0000313" key="4">
    <source>
        <dbReference type="EMBL" id="TFU21509.1"/>
    </source>
</evidence>
<dbReference type="Proteomes" id="UP000297951">
    <property type="component" value="Unassembled WGS sequence"/>
</dbReference>
<dbReference type="GO" id="GO:0006777">
    <property type="term" value="P:Mo-molybdopterin cofactor biosynthetic process"/>
    <property type="evidence" value="ECO:0007669"/>
    <property type="project" value="UniProtKB-UniRule"/>
</dbReference>
<proteinExistence type="inferred from homology"/>
<dbReference type="Gene3D" id="3.10.20.10">
    <property type="match status" value="1"/>
</dbReference>
<dbReference type="EMBL" id="SPQC01000031">
    <property type="protein sequence ID" value="TFU21509.1"/>
    <property type="molecule type" value="Genomic_DNA"/>
</dbReference>
<dbReference type="HAMAP" id="MF_00187">
    <property type="entry name" value="FdhD"/>
    <property type="match status" value="1"/>
</dbReference>
<protein>
    <recommendedName>
        <fullName evidence="3">Sulfur carrier protein FdhD</fullName>
    </recommendedName>
</protein>
<dbReference type="GO" id="GO:0005737">
    <property type="term" value="C:cytoplasm"/>
    <property type="evidence" value="ECO:0007669"/>
    <property type="project" value="UniProtKB-SubCell"/>
</dbReference>
<dbReference type="Gene3D" id="3.40.140.10">
    <property type="entry name" value="Cytidine Deaminase, domain 2"/>
    <property type="match status" value="1"/>
</dbReference>
<comment type="function">
    <text evidence="3">Required for formate dehydrogenase (FDH) activity. Acts as a sulfur carrier protein that transfers sulfur from IscS to the molybdenum cofactor prior to its insertion into FDH.</text>
</comment>
<keyword evidence="4" id="KW-0808">Transferase</keyword>
<dbReference type="RefSeq" id="WP_135013171.1">
    <property type="nucleotide sequence ID" value="NZ_JADGLK010000031.1"/>
</dbReference>
<evidence type="ECO:0000256" key="2">
    <source>
        <dbReference type="ARBA" id="ARBA00023150"/>
    </source>
</evidence>
<dbReference type="PANTHER" id="PTHR30592:SF1">
    <property type="entry name" value="SULFUR CARRIER PROTEIN FDHD"/>
    <property type="match status" value="1"/>
</dbReference>
<dbReference type="GO" id="GO:0097163">
    <property type="term" value="F:sulfur carrier activity"/>
    <property type="evidence" value="ECO:0007669"/>
    <property type="project" value="UniProtKB-UniRule"/>
</dbReference>
<feature type="binding site" evidence="3">
    <location>
        <begin position="278"/>
        <end position="283"/>
    </location>
    <ligand>
        <name>Mo-bis(molybdopterin guanine dinucleotide)</name>
        <dbReference type="ChEBI" id="CHEBI:60539"/>
    </ligand>
</feature>
<evidence type="ECO:0000256" key="3">
    <source>
        <dbReference type="HAMAP-Rule" id="MF_00187"/>
    </source>
</evidence>
<accession>A0A4Y9F219</accession>
<keyword evidence="2 3" id="KW-0501">Molybdenum cofactor biosynthesis</keyword>
<evidence type="ECO:0000313" key="5">
    <source>
        <dbReference type="Proteomes" id="UP000297951"/>
    </source>
</evidence>
<name>A0A4Y9F219_9MICC</name>
<dbReference type="Pfam" id="PF02634">
    <property type="entry name" value="FdhD-NarQ"/>
    <property type="match status" value="1"/>
</dbReference>
<comment type="subcellular location">
    <subcellularLocation>
        <location evidence="3">Cytoplasm</location>
    </subcellularLocation>
</comment>
<organism evidence="4 5">
    <name type="scientific">Rothia nasimurium</name>
    <dbReference type="NCBI Taxonomy" id="85336"/>
    <lineage>
        <taxon>Bacteria</taxon>
        <taxon>Bacillati</taxon>
        <taxon>Actinomycetota</taxon>
        <taxon>Actinomycetes</taxon>
        <taxon>Micrococcales</taxon>
        <taxon>Micrococcaceae</taxon>
        <taxon>Rothia</taxon>
    </lineage>
</organism>
<dbReference type="InterPro" id="IPR003786">
    <property type="entry name" value="FdhD"/>
</dbReference>
<keyword evidence="1 3" id="KW-0963">Cytoplasm</keyword>
<evidence type="ECO:0000256" key="1">
    <source>
        <dbReference type="ARBA" id="ARBA00022490"/>
    </source>
</evidence>
<sequence length="293" mass="30938">MGRLNRTAPATRYVLKDDGTFSVDRRADALTAEEPLEIRLDGQTVTTTMRTPGHDIELAHGFLHAEGLIKSAAEISTARYCAGATGPDGANTYNVFDLTRAIPEATHPSPPGGVLPLFEKAAPLRLTVTNSACGVCGSASIDSIMGKASRPIPPTALTPEQVLELPSRLRDHQVMFKKTGGIHAAAVFEPGGELLVAREDIGRHNAVDKVVGHLLMNDGLEPPASGLPGRTLVVSSRASFELVQKAVLAGFSALVAVSAPSSLAVDLAKESGLTLVAFARERRFNLYSGQLDQ</sequence>
<dbReference type="SUPFAM" id="SSF53927">
    <property type="entry name" value="Cytidine deaminase-like"/>
    <property type="match status" value="1"/>
</dbReference>
<dbReference type="STRING" id="85336.A7979_09075"/>
<comment type="caution">
    <text evidence="4">The sequence shown here is derived from an EMBL/GenBank/DDBJ whole genome shotgun (WGS) entry which is preliminary data.</text>
</comment>
<dbReference type="GO" id="GO:0016783">
    <property type="term" value="F:sulfurtransferase activity"/>
    <property type="evidence" value="ECO:0007669"/>
    <property type="project" value="InterPro"/>
</dbReference>
<dbReference type="InterPro" id="IPR016193">
    <property type="entry name" value="Cytidine_deaminase-like"/>
</dbReference>
<dbReference type="OrthoDB" id="3197277at2"/>